<sequence length="197" mass="21743">MPRYTVNLPHRVYVPTPNEYGESTPDALVVHCECCHYCSVGDNLTIFVDGACPGNGTPKARAGMGVYFYEDCPMNISTPLLEGPFTNQRAELCPAIAALETVQDLIIQDALGIPFKGVVLVSDSAYLVNAVTDWITKWSRNGWKNSEGRPVANMDDILKLDGLVGWLEANHLPVRFWRVDRSQNTYADILAKQAVAL</sequence>
<accession>A0A8H5G237</accession>
<dbReference type="PANTHER" id="PTHR10642">
    <property type="entry name" value="RIBONUCLEASE H1"/>
    <property type="match status" value="1"/>
</dbReference>
<proteinExistence type="inferred from homology"/>
<dbReference type="EMBL" id="JAACJO010000006">
    <property type="protein sequence ID" value="KAF5356940.1"/>
    <property type="molecule type" value="Genomic_DNA"/>
</dbReference>
<keyword evidence="5" id="KW-0479">Metal-binding</keyword>
<dbReference type="GO" id="GO:0043137">
    <property type="term" value="P:DNA replication, removal of RNA primer"/>
    <property type="evidence" value="ECO:0007669"/>
    <property type="project" value="TreeGrafter"/>
</dbReference>
<evidence type="ECO:0000313" key="10">
    <source>
        <dbReference type="Proteomes" id="UP000559027"/>
    </source>
</evidence>
<dbReference type="PROSITE" id="PS50879">
    <property type="entry name" value="RNASE_H_1"/>
    <property type="match status" value="1"/>
</dbReference>
<dbReference type="InterPro" id="IPR002156">
    <property type="entry name" value="RNaseH_domain"/>
</dbReference>
<evidence type="ECO:0000256" key="7">
    <source>
        <dbReference type="ARBA" id="ARBA00022801"/>
    </source>
</evidence>
<dbReference type="OrthoDB" id="407198at2759"/>
<dbReference type="Proteomes" id="UP000559027">
    <property type="component" value="Unassembled WGS sequence"/>
</dbReference>
<evidence type="ECO:0000256" key="4">
    <source>
        <dbReference type="ARBA" id="ARBA00022722"/>
    </source>
</evidence>
<evidence type="ECO:0000313" key="9">
    <source>
        <dbReference type="EMBL" id="KAF5356940.1"/>
    </source>
</evidence>
<dbReference type="GO" id="GO:0046872">
    <property type="term" value="F:metal ion binding"/>
    <property type="evidence" value="ECO:0007669"/>
    <property type="project" value="UniProtKB-KW"/>
</dbReference>
<dbReference type="GO" id="GO:0004523">
    <property type="term" value="F:RNA-DNA hybrid ribonuclease activity"/>
    <property type="evidence" value="ECO:0007669"/>
    <property type="project" value="UniProtKB-EC"/>
</dbReference>
<dbReference type="Pfam" id="PF00075">
    <property type="entry name" value="RNase_H"/>
    <property type="match status" value="1"/>
</dbReference>
<keyword evidence="6" id="KW-0255">Endonuclease</keyword>
<reference evidence="9 10" key="1">
    <citation type="journal article" date="2020" name="ISME J.">
        <title>Uncovering the hidden diversity of litter-decomposition mechanisms in mushroom-forming fungi.</title>
        <authorList>
            <person name="Floudas D."/>
            <person name="Bentzer J."/>
            <person name="Ahren D."/>
            <person name="Johansson T."/>
            <person name="Persson P."/>
            <person name="Tunlid A."/>
        </authorList>
    </citation>
    <scope>NUCLEOTIDE SEQUENCE [LARGE SCALE GENOMIC DNA]</scope>
    <source>
        <strain evidence="9 10">CBS 146.42</strain>
    </source>
</reference>
<dbReference type="CDD" id="cd13934">
    <property type="entry name" value="RNase_H_Dikarya_like"/>
    <property type="match status" value="1"/>
</dbReference>
<dbReference type="InterPro" id="IPR036397">
    <property type="entry name" value="RNaseH_sf"/>
</dbReference>
<evidence type="ECO:0000256" key="5">
    <source>
        <dbReference type="ARBA" id="ARBA00022723"/>
    </source>
</evidence>
<keyword evidence="4" id="KW-0540">Nuclease</keyword>
<comment type="similarity">
    <text evidence="2">Belongs to the RNase H family.</text>
</comment>
<evidence type="ECO:0000256" key="1">
    <source>
        <dbReference type="ARBA" id="ARBA00000077"/>
    </source>
</evidence>
<gene>
    <name evidence="9" type="ORF">D9756_006614</name>
</gene>
<evidence type="ECO:0000256" key="3">
    <source>
        <dbReference type="ARBA" id="ARBA00012180"/>
    </source>
</evidence>
<comment type="caution">
    <text evidence="9">The sequence shown here is derived from an EMBL/GenBank/DDBJ whole genome shotgun (WGS) entry which is preliminary data.</text>
</comment>
<dbReference type="EC" id="3.1.26.4" evidence="3"/>
<name>A0A8H5G237_9AGAR</name>
<dbReference type="SUPFAM" id="SSF53098">
    <property type="entry name" value="Ribonuclease H-like"/>
    <property type="match status" value="1"/>
</dbReference>
<comment type="catalytic activity">
    <reaction evidence="1">
        <text>Endonucleolytic cleavage to 5'-phosphomonoester.</text>
        <dbReference type="EC" id="3.1.26.4"/>
    </reaction>
</comment>
<keyword evidence="7" id="KW-0378">Hydrolase</keyword>
<evidence type="ECO:0000259" key="8">
    <source>
        <dbReference type="PROSITE" id="PS50879"/>
    </source>
</evidence>
<dbReference type="InterPro" id="IPR012337">
    <property type="entry name" value="RNaseH-like_sf"/>
</dbReference>
<protein>
    <recommendedName>
        <fullName evidence="3">ribonuclease H</fullName>
        <ecNumber evidence="3">3.1.26.4</ecNumber>
    </recommendedName>
</protein>
<dbReference type="InterPro" id="IPR050092">
    <property type="entry name" value="RNase_H"/>
</dbReference>
<evidence type="ECO:0000256" key="2">
    <source>
        <dbReference type="ARBA" id="ARBA00005300"/>
    </source>
</evidence>
<dbReference type="PANTHER" id="PTHR10642:SF26">
    <property type="entry name" value="RIBONUCLEASE H1"/>
    <property type="match status" value="1"/>
</dbReference>
<keyword evidence="10" id="KW-1185">Reference proteome</keyword>
<dbReference type="AlphaFoldDB" id="A0A8H5G237"/>
<feature type="domain" description="RNase H type-1" evidence="8">
    <location>
        <begin position="40"/>
        <end position="196"/>
    </location>
</feature>
<evidence type="ECO:0000256" key="6">
    <source>
        <dbReference type="ARBA" id="ARBA00022759"/>
    </source>
</evidence>
<organism evidence="9 10">
    <name type="scientific">Leucocoprinus leucothites</name>
    <dbReference type="NCBI Taxonomy" id="201217"/>
    <lineage>
        <taxon>Eukaryota</taxon>
        <taxon>Fungi</taxon>
        <taxon>Dikarya</taxon>
        <taxon>Basidiomycota</taxon>
        <taxon>Agaricomycotina</taxon>
        <taxon>Agaricomycetes</taxon>
        <taxon>Agaricomycetidae</taxon>
        <taxon>Agaricales</taxon>
        <taxon>Agaricineae</taxon>
        <taxon>Agaricaceae</taxon>
        <taxon>Leucocoprinus</taxon>
    </lineage>
</organism>
<dbReference type="Gene3D" id="3.30.420.10">
    <property type="entry name" value="Ribonuclease H-like superfamily/Ribonuclease H"/>
    <property type="match status" value="1"/>
</dbReference>
<dbReference type="GO" id="GO:0003676">
    <property type="term" value="F:nucleic acid binding"/>
    <property type="evidence" value="ECO:0007669"/>
    <property type="project" value="InterPro"/>
</dbReference>